<dbReference type="AlphaFoldDB" id="A0A1I3E6L2"/>
<gene>
    <name evidence="2" type="ORF">SAMN04487861_10934</name>
</gene>
<proteinExistence type="predicted"/>
<dbReference type="InterPro" id="IPR025460">
    <property type="entry name" value="DUF4280"/>
</dbReference>
<dbReference type="Proteomes" id="UP000183639">
    <property type="component" value="Unassembled WGS sequence"/>
</dbReference>
<dbReference type="Pfam" id="PF14107">
    <property type="entry name" value="DUF4280"/>
    <property type="match status" value="1"/>
</dbReference>
<dbReference type="OrthoDB" id="1669204at2"/>
<evidence type="ECO:0000313" key="2">
    <source>
        <dbReference type="EMBL" id="SFH94627.1"/>
    </source>
</evidence>
<feature type="compositionally biased region" description="Basic and acidic residues" evidence="1">
    <location>
        <begin position="114"/>
        <end position="129"/>
    </location>
</feature>
<name>A0A1I3E6L2_SELRU</name>
<evidence type="ECO:0008006" key="4">
    <source>
        <dbReference type="Google" id="ProtNLM"/>
    </source>
</evidence>
<feature type="region of interest" description="Disordered" evidence="1">
    <location>
        <begin position="114"/>
        <end position="167"/>
    </location>
</feature>
<evidence type="ECO:0000256" key="1">
    <source>
        <dbReference type="SAM" id="MobiDB-lite"/>
    </source>
</evidence>
<dbReference type="RefSeq" id="WP_075443016.1">
    <property type="nucleotide sequence ID" value="NZ_FOQK01000009.1"/>
</dbReference>
<dbReference type="EMBL" id="FOQK01000009">
    <property type="protein sequence ID" value="SFH94627.1"/>
    <property type="molecule type" value="Genomic_DNA"/>
</dbReference>
<reference evidence="2 3" key="1">
    <citation type="submission" date="2016-10" db="EMBL/GenBank/DDBJ databases">
        <authorList>
            <person name="de Groot N.N."/>
        </authorList>
    </citation>
    <scope>NUCLEOTIDE SEQUENCE [LARGE SCALE GENOMIC DNA]</scope>
    <source>
        <strain evidence="2 3">Z108</strain>
    </source>
</reference>
<accession>A0A1I3E6L2</accession>
<organism evidence="2 3">
    <name type="scientific">Selenomonas ruminantium</name>
    <dbReference type="NCBI Taxonomy" id="971"/>
    <lineage>
        <taxon>Bacteria</taxon>
        <taxon>Bacillati</taxon>
        <taxon>Bacillota</taxon>
        <taxon>Negativicutes</taxon>
        <taxon>Selenomonadales</taxon>
        <taxon>Selenomonadaceae</taxon>
        <taxon>Selenomonas</taxon>
    </lineage>
</organism>
<protein>
    <recommendedName>
        <fullName evidence="4">DUF4280 domain-containing protein</fullName>
    </recommendedName>
</protein>
<evidence type="ECO:0000313" key="3">
    <source>
        <dbReference type="Proteomes" id="UP000183639"/>
    </source>
</evidence>
<sequence>MAEEYMTAYHFTKCDKGSREEYINLPVDHGVISMTTGYPLLNANDHRYEGENKNIRGYCSCKVIGQCRPLTPKVWESTAKKHLIEGAPALTENSKLKCMYGGTISFCDPPADVQKKMQEQEDAEKKAQELQEAQENSNSSYMGEDGMGVSMDSDTGEWEDNDRTGTGHADFVKESLKKMIGMGLAPKPEEMTGDYCVATVGANVFGNVSAGVGVIYDRKGNIYDLGEVSVGRGLSLGRVQISAGEGNVPVLKNNSSSEKYIDAISGVSVGIDQSNGLQVGISGTLPRGPESSEIKLSVPSIGVNGSLREVVCIGNLYEKTNYENVIPSDR</sequence>